<dbReference type="PANTHER" id="PTHR46622">
    <property type="entry name" value="DNA-DEPENDENT METALLOPROTEASE WSS1"/>
    <property type="match status" value="1"/>
</dbReference>
<dbReference type="Pfam" id="PF08325">
    <property type="entry name" value="WLM"/>
    <property type="match status" value="1"/>
</dbReference>
<dbReference type="GO" id="GO:0006281">
    <property type="term" value="P:DNA repair"/>
    <property type="evidence" value="ECO:0007669"/>
    <property type="project" value="TreeGrafter"/>
</dbReference>
<comment type="caution">
    <text evidence="2">The sequence shown here is derived from an EMBL/GenBank/DDBJ whole genome shotgun (WGS) entry which is preliminary data.</text>
</comment>
<organism evidence="2 3">
    <name type="scientific">Coemansia aciculifera</name>
    <dbReference type="NCBI Taxonomy" id="417176"/>
    <lineage>
        <taxon>Eukaryota</taxon>
        <taxon>Fungi</taxon>
        <taxon>Fungi incertae sedis</taxon>
        <taxon>Zoopagomycota</taxon>
        <taxon>Kickxellomycotina</taxon>
        <taxon>Kickxellomycetes</taxon>
        <taxon>Kickxellales</taxon>
        <taxon>Kickxellaceae</taxon>
        <taxon>Coemansia</taxon>
    </lineage>
</organism>
<evidence type="ECO:0000259" key="1">
    <source>
        <dbReference type="PROSITE" id="PS51397"/>
    </source>
</evidence>
<dbReference type="PANTHER" id="PTHR46622:SF1">
    <property type="entry name" value="DNA-DEPENDENT METALLOPROTEASE WSS1"/>
    <property type="match status" value="1"/>
</dbReference>
<dbReference type="EMBL" id="JANBUY010000415">
    <property type="protein sequence ID" value="KAJ2859229.1"/>
    <property type="molecule type" value="Genomic_DNA"/>
</dbReference>
<feature type="domain" description="WLM" evidence="1">
    <location>
        <begin position="1"/>
        <end position="202"/>
    </location>
</feature>
<dbReference type="InterPro" id="IPR013536">
    <property type="entry name" value="WLM_dom"/>
</dbReference>
<dbReference type="AlphaFoldDB" id="A0A9W8IC33"/>
<accession>A0A9W8IC33</accession>
<name>A0A9W8IC33_9FUNG</name>
<gene>
    <name evidence="2" type="ORF">GGH94_006216</name>
</gene>
<proteinExistence type="predicted"/>
<protein>
    <recommendedName>
        <fullName evidence="1">WLM domain-containing protein</fullName>
    </recommendedName>
</protein>
<keyword evidence="3" id="KW-1185">Reference proteome</keyword>
<sequence>MSNPLIGSVHALKRRPQSAEALQLLHRLSAQVRPIMSTRKWRVQVLREFFPTNANLLGLNVNRGQEIRIRLRQSHDSTQFLPYYDLLGTMLHELVHIVRGPHDAEFYRILDELKGEAEVLLAKGYTGDGFFSDGTRVGVGVSHNVPRQGLREQTVRAVEARRRKELLGGFPRTLGGAGHWIALQAHNTPAQMAAMAMERRLRDEKWCGESMAGAVSATQPDSDDDIVLVIQPASVSSEPIVIHDSDSEPEPMHIHVIDD</sequence>
<dbReference type="GO" id="GO:0008237">
    <property type="term" value="F:metallopeptidase activity"/>
    <property type="evidence" value="ECO:0007669"/>
    <property type="project" value="TreeGrafter"/>
</dbReference>
<dbReference type="InterPro" id="IPR053000">
    <property type="entry name" value="WSS1-like_metalloprotease"/>
</dbReference>
<evidence type="ECO:0000313" key="3">
    <source>
        <dbReference type="Proteomes" id="UP001140074"/>
    </source>
</evidence>
<evidence type="ECO:0000313" key="2">
    <source>
        <dbReference type="EMBL" id="KAJ2859229.1"/>
    </source>
</evidence>
<dbReference type="PROSITE" id="PS51397">
    <property type="entry name" value="WLM"/>
    <property type="match status" value="1"/>
</dbReference>
<reference evidence="2" key="1">
    <citation type="submission" date="2022-07" db="EMBL/GenBank/DDBJ databases">
        <title>Phylogenomic reconstructions and comparative analyses of Kickxellomycotina fungi.</title>
        <authorList>
            <person name="Reynolds N.K."/>
            <person name="Stajich J.E."/>
            <person name="Barry K."/>
            <person name="Grigoriev I.V."/>
            <person name="Crous P."/>
            <person name="Smith M.E."/>
        </authorList>
    </citation>
    <scope>NUCLEOTIDE SEQUENCE</scope>
    <source>
        <strain evidence="2">RSA 476</strain>
    </source>
</reference>
<dbReference type="Proteomes" id="UP001140074">
    <property type="component" value="Unassembled WGS sequence"/>
</dbReference>
<dbReference type="GO" id="GO:0005634">
    <property type="term" value="C:nucleus"/>
    <property type="evidence" value="ECO:0007669"/>
    <property type="project" value="TreeGrafter"/>
</dbReference>